<dbReference type="AlphaFoldDB" id="A0A0G1JP54"/>
<dbReference type="InterPro" id="IPR022813">
    <property type="entry name" value="SecD/SecF_arch_bac"/>
</dbReference>
<dbReference type="NCBIfam" id="TIGR00916">
    <property type="entry name" value="2A0604s01"/>
    <property type="match status" value="1"/>
</dbReference>
<dbReference type="InterPro" id="IPR055344">
    <property type="entry name" value="SecD_SecF_C_bact"/>
</dbReference>
<evidence type="ECO:0000256" key="8">
    <source>
        <dbReference type="ARBA" id="ARBA00023136"/>
    </source>
</evidence>
<dbReference type="SUPFAM" id="SSF82866">
    <property type="entry name" value="Multidrug efflux transporter AcrB transmembrane domain"/>
    <property type="match status" value="1"/>
</dbReference>
<comment type="caution">
    <text evidence="13">The sequence shown here is derived from an EMBL/GenBank/DDBJ whole genome shotgun (WGS) entry which is preliminary data.</text>
</comment>
<comment type="function">
    <text evidence="9">Part of the Sec protein translocase complex. Interacts with the SecYEG preprotein conducting channel. SecDF uses the proton motive force (PMF) to complete protein translocation after the ATP-dependent function of SecA.</text>
</comment>
<evidence type="ECO:0000256" key="2">
    <source>
        <dbReference type="ARBA" id="ARBA00022448"/>
    </source>
</evidence>
<dbReference type="GO" id="GO:0065002">
    <property type="term" value="P:intracellular protein transmembrane transport"/>
    <property type="evidence" value="ECO:0007669"/>
    <property type="project" value="UniProtKB-UniRule"/>
</dbReference>
<evidence type="ECO:0000259" key="11">
    <source>
        <dbReference type="Pfam" id="PF21760"/>
    </source>
</evidence>
<dbReference type="Pfam" id="PF02355">
    <property type="entry name" value="SecD_SecF_C"/>
    <property type="match status" value="1"/>
</dbReference>
<keyword evidence="8 9" id="KW-0472">Membrane</keyword>
<dbReference type="Pfam" id="PF22599">
    <property type="entry name" value="SecDF_P1_head"/>
    <property type="match status" value="1"/>
</dbReference>
<sequence>MRKDFLKLGLIVGLFVVAVVVAMPAVPVKLPRLNIDTTVGGLYFNLFNGAYVVDLRDIKRGLDLQGGVKLTLEADMTKIADGDKDKALDSAQEIIARRVDFLGVAEPRINSVKAGSQYRIEVEIPGIDDVKSAVDAIGHTAQLTFKKLPSTVEWSEAKRLDYYQNPNIWEDTGVTGADLVGAEPVFSQGASLESKTSPQIQLRFSGEGRKKFSELAKQNVGKPIALFLDDSPYPISMPIVDPDLAGGLTGDPVINGSFDMKSARALSLQIRAGALPVPISVLEQKTVGATLGAESVTKSLKAGLIGLGVVMLFMIVMYRELGLIADFGLLLYTALVMAVFKLIPVTLTLPGIAGFILSIGMAVDASILAFERILEEVRWGKPRGVALKLGFERSWNSIRDSNMSSLITAAVLFYFGSGVVRGFALTLGIGILVSLFTSVFVVRTVIKTVGRF</sequence>
<name>A0A0G1JP54_UNCKA</name>
<keyword evidence="6 9" id="KW-1133">Transmembrane helix</keyword>
<evidence type="ECO:0000256" key="9">
    <source>
        <dbReference type="HAMAP-Rule" id="MF_01463"/>
    </source>
</evidence>
<feature type="domain" description="SecDF P1 head subdomain" evidence="12">
    <location>
        <begin position="171"/>
        <end position="277"/>
    </location>
</feature>
<dbReference type="GO" id="GO:0043952">
    <property type="term" value="P:protein transport by the Sec complex"/>
    <property type="evidence" value="ECO:0007669"/>
    <property type="project" value="UniProtKB-UniRule"/>
</dbReference>
<evidence type="ECO:0000256" key="4">
    <source>
        <dbReference type="ARBA" id="ARBA00022692"/>
    </source>
</evidence>
<keyword evidence="3 9" id="KW-1003">Cell membrane</keyword>
<dbReference type="InterPro" id="IPR005791">
    <property type="entry name" value="SecD"/>
</dbReference>
<evidence type="ECO:0000256" key="7">
    <source>
        <dbReference type="ARBA" id="ARBA00023010"/>
    </source>
</evidence>
<gene>
    <name evidence="9" type="primary">secD</name>
    <name evidence="13" type="ORF">UW36_C0001G0055</name>
</gene>
<evidence type="ECO:0000256" key="3">
    <source>
        <dbReference type="ARBA" id="ARBA00022475"/>
    </source>
</evidence>
<dbReference type="GO" id="GO:0006605">
    <property type="term" value="P:protein targeting"/>
    <property type="evidence" value="ECO:0007669"/>
    <property type="project" value="UniProtKB-UniRule"/>
</dbReference>
<evidence type="ECO:0000259" key="10">
    <source>
        <dbReference type="Pfam" id="PF02355"/>
    </source>
</evidence>
<comment type="subcellular location">
    <subcellularLocation>
        <location evidence="1 9">Cell membrane</location>
        <topology evidence="1 9">Multi-pass membrane protein</topology>
    </subcellularLocation>
</comment>
<comment type="similarity">
    <text evidence="9">Belongs to the SecD/SecF family. SecD subfamily.</text>
</comment>
<proteinExistence type="inferred from homology"/>
<dbReference type="InterPro" id="IPR048634">
    <property type="entry name" value="SecD_SecF_C"/>
</dbReference>
<reference evidence="13 14" key="1">
    <citation type="journal article" date="2015" name="Nature">
        <title>rRNA introns, odd ribosomes, and small enigmatic genomes across a large radiation of phyla.</title>
        <authorList>
            <person name="Brown C.T."/>
            <person name="Hug L.A."/>
            <person name="Thomas B.C."/>
            <person name="Sharon I."/>
            <person name="Castelle C.J."/>
            <person name="Singh A."/>
            <person name="Wilkins M.J."/>
            <person name="Williams K.H."/>
            <person name="Banfield J.F."/>
        </authorList>
    </citation>
    <scope>NUCLEOTIDE SEQUENCE [LARGE SCALE GENOMIC DNA]</scope>
</reference>
<dbReference type="NCBIfam" id="TIGR01129">
    <property type="entry name" value="secD"/>
    <property type="match status" value="1"/>
</dbReference>
<comment type="caution">
    <text evidence="9">Lacks conserved residue(s) required for the propagation of feature annotation.</text>
</comment>
<dbReference type="Proteomes" id="UP000034128">
    <property type="component" value="Unassembled WGS sequence"/>
</dbReference>
<dbReference type="Gene3D" id="1.20.1640.10">
    <property type="entry name" value="Multidrug efflux transporter AcrB transmembrane domain"/>
    <property type="match status" value="1"/>
</dbReference>
<dbReference type="HAMAP" id="MF_01463_B">
    <property type="entry name" value="SecD_B"/>
    <property type="match status" value="1"/>
</dbReference>
<dbReference type="Gene3D" id="3.30.70.3400">
    <property type="match status" value="1"/>
</dbReference>
<feature type="transmembrane region" description="Helical" evidence="9">
    <location>
        <begin position="426"/>
        <end position="446"/>
    </location>
</feature>
<dbReference type="GO" id="GO:0015450">
    <property type="term" value="F:protein-transporting ATPase activity"/>
    <property type="evidence" value="ECO:0007669"/>
    <property type="project" value="InterPro"/>
</dbReference>
<keyword evidence="5 9" id="KW-0653">Protein transport</keyword>
<comment type="subunit">
    <text evidence="9">Forms a complex with SecF. Part of the essential Sec protein translocation apparatus which comprises SecA, SecYEG and auxiliary proteins SecDF. Other proteins may also be involved.</text>
</comment>
<dbReference type="Pfam" id="PF21760">
    <property type="entry name" value="SecD_1st"/>
    <property type="match status" value="1"/>
</dbReference>
<keyword evidence="2 9" id="KW-0813">Transport</keyword>
<evidence type="ECO:0000256" key="5">
    <source>
        <dbReference type="ARBA" id="ARBA00022927"/>
    </source>
</evidence>
<protein>
    <recommendedName>
        <fullName evidence="9">Protein translocase subunit SecD</fullName>
    </recommendedName>
</protein>
<evidence type="ECO:0000313" key="14">
    <source>
        <dbReference type="Proteomes" id="UP000034128"/>
    </source>
</evidence>
<dbReference type="EMBL" id="LCIA01000001">
    <property type="protein sequence ID" value="KKT45757.1"/>
    <property type="molecule type" value="Genomic_DNA"/>
</dbReference>
<evidence type="ECO:0000313" key="13">
    <source>
        <dbReference type="EMBL" id="KKT45757.1"/>
    </source>
</evidence>
<feature type="domain" description="Protein export membrane protein SecD/SecF C-terminal" evidence="10">
    <location>
        <begin position="280"/>
        <end position="449"/>
    </location>
</feature>
<dbReference type="PATRIC" id="fig|1619110.3.peg.58"/>
<dbReference type="Gene3D" id="3.30.1360.200">
    <property type="match status" value="1"/>
</dbReference>
<evidence type="ECO:0000256" key="6">
    <source>
        <dbReference type="ARBA" id="ARBA00022989"/>
    </source>
</evidence>
<keyword evidence="4 9" id="KW-0812">Transmembrane</keyword>
<keyword evidence="7 9" id="KW-0811">Translocation</keyword>
<evidence type="ECO:0000259" key="12">
    <source>
        <dbReference type="Pfam" id="PF22599"/>
    </source>
</evidence>
<dbReference type="PANTHER" id="PTHR30081:SF1">
    <property type="entry name" value="PROTEIN TRANSLOCASE SUBUNIT SECD"/>
    <property type="match status" value="1"/>
</dbReference>
<dbReference type="InterPro" id="IPR048631">
    <property type="entry name" value="SecD_1st"/>
</dbReference>
<organism evidence="13 14">
    <name type="scientific">candidate division WWE3 bacterium GW2011_GWA2_44_16</name>
    <dbReference type="NCBI Taxonomy" id="1619110"/>
    <lineage>
        <taxon>Bacteria</taxon>
        <taxon>Katanobacteria</taxon>
    </lineage>
</organism>
<dbReference type="InterPro" id="IPR054384">
    <property type="entry name" value="SecDF_P1_head"/>
</dbReference>
<dbReference type="PANTHER" id="PTHR30081">
    <property type="entry name" value="PROTEIN-EXPORT MEMBRANE PROTEIN SEC"/>
    <property type="match status" value="1"/>
</dbReference>
<accession>A0A0G1JP54</accession>
<dbReference type="GO" id="GO:0005886">
    <property type="term" value="C:plasma membrane"/>
    <property type="evidence" value="ECO:0007669"/>
    <property type="project" value="UniProtKB-SubCell"/>
</dbReference>
<evidence type="ECO:0000256" key="1">
    <source>
        <dbReference type="ARBA" id="ARBA00004651"/>
    </source>
</evidence>
<dbReference type="STRING" id="1619110.UW36_C0001G0055"/>
<feature type="transmembrane region" description="Helical" evidence="9">
    <location>
        <begin position="349"/>
        <end position="370"/>
    </location>
</feature>
<feature type="domain" description="Protein translocase subunit SecDF P1" evidence="11">
    <location>
        <begin position="89"/>
        <end position="147"/>
    </location>
</feature>